<name>A0A1X0IAC5_9MYCO</name>
<reference evidence="1 2" key="1">
    <citation type="submission" date="2017-02" db="EMBL/GenBank/DDBJ databases">
        <title>The new phylogeny of genus Mycobacterium.</title>
        <authorList>
            <person name="Tortoli E."/>
            <person name="Trovato A."/>
            <person name="Cirillo D.M."/>
        </authorList>
    </citation>
    <scope>NUCLEOTIDE SEQUENCE [LARGE SCALE GENOMIC DNA]</scope>
    <source>
        <strain evidence="1 2">DSM 45000</strain>
    </source>
</reference>
<protein>
    <submittedName>
        <fullName evidence="1">Ferric uptake regulation protein</fullName>
    </submittedName>
</protein>
<organism evidence="1 2">
    <name type="scientific">Mycobacterium paraseoulense</name>
    <dbReference type="NCBI Taxonomy" id="590652"/>
    <lineage>
        <taxon>Bacteria</taxon>
        <taxon>Bacillati</taxon>
        <taxon>Actinomycetota</taxon>
        <taxon>Actinomycetes</taxon>
        <taxon>Mycobacteriales</taxon>
        <taxon>Mycobacteriaceae</taxon>
        <taxon>Mycobacterium</taxon>
    </lineage>
</organism>
<dbReference type="EMBL" id="MVIE01000015">
    <property type="protein sequence ID" value="ORB40394.1"/>
    <property type="molecule type" value="Genomic_DNA"/>
</dbReference>
<gene>
    <name evidence="1" type="ORF">BST39_13790</name>
</gene>
<dbReference type="AlphaFoldDB" id="A0A1X0IAC5"/>
<evidence type="ECO:0000313" key="1">
    <source>
        <dbReference type="EMBL" id="ORB40394.1"/>
    </source>
</evidence>
<proteinExistence type="predicted"/>
<sequence>MATRTRVRTCVHCGHTFDPDARRRDLSDPDWLPAASIYCSHECSDRFHCDMTHCCSTHAKAKTHHPASKAAR</sequence>
<dbReference type="Proteomes" id="UP000192513">
    <property type="component" value="Unassembled WGS sequence"/>
</dbReference>
<comment type="caution">
    <text evidence="1">The sequence shown here is derived from an EMBL/GenBank/DDBJ whole genome shotgun (WGS) entry which is preliminary data.</text>
</comment>
<evidence type="ECO:0000313" key="2">
    <source>
        <dbReference type="Proteomes" id="UP000192513"/>
    </source>
</evidence>
<keyword evidence="2" id="KW-1185">Reference proteome</keyword>
<accession>A0A1X0IAC5</accession>
<dbReference type="OrthoDB" id="4739804at2"/>